<dbReference type="InterPro" id="IPR007844">
    <property type="entry name" value="AsmA"/>
</dbReference>
<dbReference type="InterPro" id="IPR052894">
    <property type="entry name" value="AsmA-related"/>
</dbReference>
<protein>
    <recommendedName>
        <fullName evidence="2">AsmA domain-containing protein</fullName>
    </recommendedName>
</protein>
<dbReference type="eggNOG" id="COG2982">
    <property type="taxonomic scope" value="Bacteria"/>
</dbReference>
<sequence>MKRVLVILSGVLLLLIIAAFSVPFFIPKSVYKKQIETAATNALQREVILAGDVNISVFPRIAASVSEVTVANPDGFATPYMIEAGELRGSVKWMPLLSRRVDVQEIAFVDADVFLQRKADGSTNWELASSDTPSETTENSGGGFDAGIASAVLQNASLTYQDDESGKTYELTDFDLQASLRGMDQPLSAEASGLFQNQVFDLSLRLETPEALTSNLPATMEFKLSSNLGDIRYDGNVQLGDAPSVDGAFNIASSDVAALARQFDLELPAQDALGRVQISGQANGPLDALVFTGLDLSHSSELLSASYAGDVSLAGDGSISGNLSVSSKELRGLLAAADTELAPGDTLQSFAVSGAAAGSFKSIMVNNLSLSLDELSGTGKAGIDLSAATPRIIGDLDMPTLDLTPFMGEPEQDASTTSKGIQPWSDEPLDLSGLKSVNANLDLKVGTLTIGDITLTDAVMEVDLSNGLLTADLSQFKAFNGNWLGKLTVDARPTAPKVNFDMQGENVAVSNLLDTLAGFDSLTGTGQFKVSAQSTGGSIDEIMNALDGQVSTNLSEGVIKGLNVAALVRSASTLKEAVATGSVQNLNFSEALSENAETDFSSFDTVLTINDGVANVDLMKLLNPVLGIDGSGQINLAGQSMDLRLATSVDKAAQGQGSVVQLNGIPVPVRIFGAWDNPKVTPDLSGVTNALKAELGSRVLQELGLTEDGSAGSTESVINGLLGVGGAQGDADSSDEDAPTSAEDAALQALGGLLSNRSKKKTDE</sequence>
<dbReference type="EMBL" id="AWFH01000005">
    <property type="protein sequence ID" value="KCZ63642.1"/>
    <property type="molecule type" value="Genomic_DNA"/>
</dbReference>
<organism evidence="3 4">
    <name type="scientific">Hyphomonas atlantica</name>
    <dbReference type="NCBI Taxonomy" id="1280948"/>
    <lineage>
        <taxon>Bacteria</taxon>
        <taxon>Pseudomonadati</taxon>
        <taxon>Pseudomonadota</taxon>
        <taxon>Alphaproteobacteria</taxon>
        <taxon>Hyphomonadales</taxon>
        <taxon>Hyphomonadaceae</taxon>
        <taxon>Hyphomonas</taxon>
    </lineage>
</organism>
<gene>
    <name evidence="3" type="ORF">HY36_14210</name>
</gene>
<evidence type="ECO:0000259" key="2">
    <source>
        <dbReference type="Pfam" id="PF05170"/>
    </source>
</evidence>
<dbReference type="STRING" id="1280948.HY36_14210"/>
<dbReference type="GO" id="GO:0005886">
    <property type="term" value="C:plasma membrane"/>
    <property type="evidence" value="ECO:0007669"/>
    <property type="project" value="TreeGrafter"/>
</dbReference>
<dbReference type="PANTHER" id="PTHR30441:SF4">
    <property type="entry name" value="PROTEIN ASMA"/>
    <property type="match status" value="1"/>
</dbReference>
<dbReference type="AlphaFoldDB" id="A0A059E7X5"/>
<evidence type="ECO:0000313" key="4">
    <source>
        <dbReference type="Proteomes" id="UP000024547"/>
    </source>
</evidence>
<evidence type="ECO:0000313" key="3">
    <source>
        <dbReference type="EMBL" id="KCZ63642.1"/>
    </source>
</evidence>
<dbReference type="Proteomes" id="UP000024547">
    <property type="component" value="Unassembled WGS sequence"/>
</dbReference>
<dbReference type="PANTHER" id="PTHR30441">
    <property type="entry name" value="DUF748 DOMAIN-CONTAINING PROTEIN"/>
    <property type="match status" value="1"/>
</dbReference>
<feature type="region of interest" description="Disordered" evidence="1">
    <location>
        <begin position="723"/>
        <end position="744"/>
    </location>
</feature>
<keyword evidence="4" id="KW-1185">Reference proteome</keyword>
<proteinExistence type="predicted"/>
<name>A0A059E7X5_9PROT</name>
<comment type="caution">
    <text evidence="3">The sequence shown here is derived from an EMBL/GenBank/DDBJ whole genome shotgun (WGS) entry which is preliminary data.</text>
</comment>
<accession>A0A059E7X5</accession>
<reference evidence="3 4" key="1">
    <citation type="journal article" date="2014" name="Antonie Van Leeuwenhoek">
        <title>Hyphomonas beringensis sp. nov. and Hyphomonas chukchiensis sp. nov., isolated from surface seawater of the Bering Sea and Chukchi Sea.</title>
        <authorList>
            <person name="Li C."/>
            <person name="Lai Q."/>
            <person name="Li G."/>
            <person name="Dong C."/>
            <person name="Wang J."/>
            <person name="Liao Y."/>
            <person name="Shao Z."/>
        </authorList>
    </citation>
    <scope>NUCLEOTIDE SEQUENCE [LARGE SCALE GENOMIC DNA]</scope>
    <source>
        <strain evidence="3 4">22II1-22F38</strain>
    </source>
</reference>
<feature type="domain" description="AsmA" evidence="2">
    <location>
        <begin position="3"/>
        <end position="616"/>
    </location>
</feature>
<dbReference type="GO" id="GO:0090313">
    <property type="term" value="P:regulation of protein targeting to membrane"/>
    <property type="evidence" value="ECO:0007669"/>
    <property type="project" value="TreeGrafter"/>
</dbReference>
<dbReference type="Pfam" id="PF05170">
    <property type="entry name" value="AsmA"/>
    <property type="match status" value="1"/>
</dbReference>
<dbReference type="RefSeq" id="WP_035549535.1">
    <property type="nucleotide sequence ID" value="NZ_AWFH01000005.1"/>
</dbReference>
<dbReference type="PATRIC" id="fig|1280948.3.peg.1080"/>
<dbReference type="OrthoDB" id="5439561at2"/>
<evidence type="ECO:0000256" key="1">
    <source>
        <dbReference type="SAM" id="MobiDB-lite"/>
    </source>
</evidence>